<dbReference type="InterPro" id="IPR045853">
    <property type="entry name" value="Pep_chain_release_fac_I_sf"/>
</dbReference>
<keyword evidence="3" id="KW-0648">Protein biosynthesis</keyword>
<dbReference type="GO" id="GO:0005737">
    <property type="term" value="C:cytoplasm"/>
    <property type="evidence" value="ECO:0007669"/>
    <property type="project" value="UniProtKB-ARBA"/>
</dbReference>
<sequence length="256" mass="29106">MQINEKLLKKLREMLERYNELETLLSDPEVISDNTRYTSYVKEHGRLSKFVGKYSQLEETLKQKEEAKAILSENNGDADLQNLARDEVNNLEKKETELFEEIKSYFFTESNESRKNVIMEIRAGTGGEEAALFAANLFRMYTKYAEKQRWKVEMLASSPTEMGGFKEITFSISGEAVYQKFCYESGTHRVQRVPATETSGRIHTSAATVAVLPEIEEVEIKIDPKDIEIDTFRASGPGGQKVNKTSSAVRITHIPT</sequence>
<dbReference type="PANTHER" id="PTHR43804">
    <property type="entry name" value="LD18447P"/>
    <property type="match status" value="1"/>
</dbReference>
<dbReference type="AlphaFoldDB" id="A0A0F9MPM4"/>
<gene>
    <name evidence="7" type="ORF">LCGC14_1434160</name>
</gene>
<dbReference type="Gene3D" id="3.30.70.1660">
    <property type="match status" value="1"/>
</dbReference>
<feature type="region of interest" description="Disordered" evidence="5">
    <location>
        <begin position="237"/>
        <end position="256"/>
    </location>
</feature>
<dbReference type="EMBL" id="LAZR01009701">
    <property type="protein sequence ID" value="KKM71092.1"/>
    <property type="molecule type" value="Genomic_DNA"/>
</dbReference>
<comment type="similarity">
    <text evidence="1">Belongs to the prokaryotic/mitochondrial release factor family.</text>
</comment>
<dbReference type="InterPro" id="IPR000352">
    <property type="entry name" value="Pep_chain_release_fac_I"/>
</dbReference>
<comment type="caution">
    <text evidence="7">The sequence shown here is derived from an EMBL/GenBank/DDBJ whole genome shotgun (WGS) entry which is preliminary data.</text>
</comment>
<dbReference type="Gene3D" id="3.30.160.20">
    <property type="match status" value="1"/>
</dbReference>
<proteinExistence type="inferred from homology"/>
<evidence type="ECO:0000313" key="7">
    <source>
        <dbReference type="EMBL" id="KKM71092.1"/>
    </source>
</evidence>
<name>A0A0F9MPM4_9ZZZZ</name>
<keyword evidence="2" id="KW-0488">Methylation</keyword>
<dbReference type="FunFam" id="3.30.70.1660:FF:000002">
    <property type="entry name" value="Peptide chain release factor 1"/>
    <property type="match status" value="1"/>
</dbReference>
<accession>A0A0F9MPM4</accession>
<dbReference type="InterPro" id="IPR005139">
    <property type="entry name" value="PCRF"/>
</dbReference>
<evidence type="ECO:0000259" key="6">
    <source>
        <dbReference type="SMART" id="SM00937"/>
    </source>
</evidence>
<reference evidence="7" key="1">
    <citation type="journal article" date="2015" name="Nature">
        <title>Complex archaea that bridge the gap between prokaryotes and eukaryotes.</title>
        <authorList>
            <person name="Spang A."/>
            <person name="Saw J.H."/>
            <person name="Jorgensen S.L."/>
            <person name="Zaremba-Niedzwiedzka K."/>
            <person name="Martijn J."/>
            <person name="Lind A.E."/>
            <person name="van Eijk R."/>
            <person name="Schleper C."/>
            <person name="Guy L."/>
            <person name="Ettema T.J."/>
        </authorList>
    </citation>
    <scope>NUCLEOTIDE SEQUENCE</scope>
</reference>
<dbReference type="Gene3D" id="6.10.140.1950">
    <property type="match status" value="1"/>
</dbReference>
<evidence type="ECO:0000256" key="2">
    <source>
        <dbReference type="ARBA" id="ARBA00022481"/>
    </source>
</evidence>
<dbReference type="InterPro" id="IPR050057">
    <property type="entry name" value="Prokaryotic/Mito_RF"/>
</dbReference>
<protein>
    <recommendedName>
        <fullName evidence="6">Peptide chain release factor domain-containing protein</fullName>
    </recommendedName>
</protein>
<evidence type="ECO:0000256" key="1">
    <source>
        <dbReference type="ARBA" id="ARBA00010835"/>
    </source>
</evidence>
<feature type="compositionally biased region" description="Polar residues" evidence="5">
    <location>
        <begin position="242"/>
        <end position="256"/>
    </location>
</feature>
<dbReference type="SMART" id="SM00937">
    <property type="entry name" value="PCRF"/>
    <property type="match status" value="1"/>
</dbReference>
<dbReference type="SUPFAM" id="SSF75620">
    <property type="entry name" value="Release factor"/>
    <property type="match status" value="1"/>
</dbReference>
<feature type="coiled-coil region" evidence="4">
    <location>
        <begin position="1"/>
        <end position="101"/>
    </location>
</feature>
<feature type="domain" description="Peptide chain release factor" evidence="6">
    <location>
        <begin position="69"/>
        <end position="184"/>
    </location>
</feature>
<keyword evidence="4" id="KW-0175">Coiled coil</keyword>
<organism evidence="7">
    <name type="scientific">marine sediment metagenome</name>
    <dbReference type="NCBI Taxonomy" id="412755"/>
    <lineage>
        <taxon>unclassified sequences</taxon>
        <taxon>metagenomes</taxon>
        <taxon>ecological metagenomes</taxon>
    </lineage>
</organism>
<evidence type="ECO:0000256" key="3">
    <source>
        <dbReference type="ARBA" id="ARBA00022917"/>
    </source>
</evidence>
<evidence type="ECO:0000256" key="5">
    <source>
        <dbReference type="SAM" id="MobiDB-lite"/>
    </source>
</evidence>
<evidence type="ECO:0000256" key="4">
    <source>
        <dbReference type="SAM" id="Coils"/>
    </source>
</evidence>
<dbReference type="PANTHER" id="PTHR43804:SF7">
    <property type="entry name" value="LD18447P"/>
    <property type="match status" value="1"/>
</dbReference>
<dbReference type="Pfam" id="PF00472">
    <property type="entry name" value="RF-1"/>
    <property type="match status" value="1"/>
</dbReference>
<dbReference type="GO" id="GO:0003747">
    <property type="term" value="F:translation release factor activity"/>
    <property type="evidence" value="ECO:0007669"/>
    <property type="project" value="InterPro"/>
</dbReference>
<feature type="non-terminal residue" evidence="7">
    <location>
        <position position="256"/>
    </location>
</feature>
<dbReference type="Pfam" id="PF03462">
    <property type="entry name" value="PCRF"/>
    <property type="match status" value="1"/>
</dbReference>